<dbReference type="EMBL" id="JACIGM010000006">
    <property type="protein sequence ID" value="MBB4275659.1"/>
    <property type="molecule type" value="Genomic_DNA"/>
</dbReference>
<proteinExistence type="predicted"/>
<evidence type="ECO:0000313" key="1">
    <source>
        <dbReference type="EMBL" id="MBB4275659.1"/>
    </source>
</evidence>
<reference evidence="1 2" key="1">
    <citation type="submission" date="2020-08" db="EMBL/GenBank/DDBJ databases">
        <title>Genomic Encyclopedia of Type Strains, Phase IV (KMG-V): Genome sequencing to study the core and pangenomes of soil and plant-associated prokaryotes.</title>
        <authorList>
            <person name="Whitman W."/>
        </authorList>
    </citation>
    <scope>NUCLEOTIDE SEQUENCE [LARGE SCALE GENOMIC DNA]</scope>
    <source>
        <strain evidence="1 2">SEMIA 402</strain>
    </source>
</reference>
<evidence type="ECO:0000313" key="2">
    <source>
        <dbReference type="Proteomes" id="UP000533641"/>
    </source>
</evidence>
<gene>
    <name evidence="1" type="ORF">GGE12_003448</name>
</gene>
<comment type="caution">
    <text evidence="1">The sequence shown here is derived from an EMBL/GenBank/DDBJ whole genome shotgun (WGS) entry which is preliminary data.</text>
</comment>
<dbReference type="Proteomes" id="UP000533641">
    <property type="component" value="Unassembled WGS sequence"/>
</dbReference>
<name>A0A7W6WFG1_9HYPH</name>
<organism evidence="1 2">
    <name type="scientific">Rhizobium mongolense</name>
    <dbReference type="NCBI Taxonomy" id="57676"/>
    <lineage>
        <taxon>Bacteria</taxon>
        <taxon>Pseudomonadati</taxon>
        <taxon>Pseudomonadota</taxon>
        <taxon>Alphaproteobacteria</taxon>
        <taxon>Hyphomicrobiales</taxon>
        <taxon>Rhizobiaceae</taxon>
        <taxon>Rhizobium/Agrobacterium group</taxon>
        <taxon>Rhizobium</taxon>
    </lineage>
</organism>
<dbReference type="AlphaFoldDB" id="A0A7W6WFG1"/>
<accession>A0A7W6WFG1</accession>
<protein>
    <submittedName>
        <fullName evidence="1">Uncharacterized protein</fullName>
    </submittedName>
</protein>
<sequence>MTGPAIDAHIPIATPHDIPEYFGIILKAFLSDNCKPTSFCRGNDGARNGSQVERPADPVQLGKAFDVGGRFHEYIRPEPPSVRIAVGMDGPKVFHRSARQQMEWRDVISIDGKIRFGRSISGTLIRSYSHFETEECRQKMGEIWCTGRKPTFVRHLDFHFAGSRRSGFDECGFMPTLIAFGMCNNSRRYLHKGKASITDQSIDGNLGMIQPLSCD</sequence>